<accession>D6ZEQ4</accession>
<organism evidence="1 2">
    <name type="scientific">Segniliparus rotundus (strain ATCC BAA-972 / CDC 1076 / CIP 108378 / DSM 44985 / JCM 13578)</name>
    <dbReference type="NCBI Taxonomy" id="640132"/>
    <lineage>
        <taxon>Bacteria</taxon>
        <taxon>Bacillati</taxon>
        <taxon>Actinomycetota</taxon>
        <taxon>Actinomycetes</taxon>
        <taxon>Mycobacteriales</taxon>
        <taxon>Segniliparaceae</taxon>
        <taxon>Segniliparus</taxon>
    </lineage>
</organism>
<name>D6ZEQ4_SEGRD</name>
<gene>
    <name evidence="1" type="ordered locus">Srot_0955</name>
</gene>
<evidence type="ECO:0000313" key="1">
    <source>
        <dbReference type="EMBL" id="ADG97428.1"/>
    </source>
</evidence>
<reference evidence="1 2" key="1">
    <citation type="journal article" date="2010" name="Stand. Genomic Sci.">
        <title>Complete genome sequence of Segniliparus rotundus type strain (CDC 1076).</title>
        <authorList>
            <person name="Sikorski J."/>
            <person name="Lapidus A."/>
            <person name="Copeland A."/>
            <person name="Misra M."/>
            <person name="Glavina Del Rio T."/>
            <person name="Nolan M."/>
            <person name="Lucas S."/>
            <person name="Chen F."/>
            <person name="Tice H."/>
            <person name="Cheng J.F."/>
            <person name="Jando M."/>
            <person name="Schneider S."/>
            <person name="Bruce D."/>
            <person name="Goodwin L."/>
            <person name="Pitluck S."/>
            <person name="Liolios K."/>
            <person name="Mikhailova N."/>
            <person name="Pati A."/>
            <person name="Ivanova N."/>
            <person name="Mavromatis K."/>
            <person name="Chen A."/>
            <person name="Palaniappan K."/>
            <person name="Chertkov O."/>
            <person name="Land M."/>
            <person name="Hauser L."/>
            <person name="Chang Y.J."/>
            <person name="Jeffries C.D."/>
            <person name="Brettin T."/>
            <person name="Detter J.C."/>
            <person name="Han C."/>
            <person name="Rohde M."/>
            <person name="Goker M."/>
            <person name="Bristow J."/>
            <person name="Eisen J.A."/>
            <person name="Markowitz V."/>
            <person name="Hugenholtz P."/>
            <person name="Kyrpides N.C."/>
            <person name="Klenk H.P."/>
        </authorList>
    </citation>
    <scope>NUCLEOTIDE SEQUENCE [LARGE SCALE GENOMIC DNA]</scope>
    <source>
        <strain evidence="2">ATCC BAA-972 / CDC 1076 / CIP 108378 / DSM 44985 / JCM 13578</strain>
    </source>
</reference>
<dbReference type="HOGENOM" id="CLU_1336743_0_0_11"/>
<dbReference type="EMBL" id="CP001958">
    <property type="protein sequence ID" value="ADG97428.1"/>
    <property type="molecule type" value="Genomic_DNA"/>
</dbReference>
<dbReference type="STRING" id="640132.Srot_0955"/>
<keyword evidence="2" id="KW-1185">Reference proteome</keyword>
<dbReference type="KEGG" id="srt:Srot_0955"/>
<dbReference type="Pfam" id="PF13830">
    <property type="entry name" value="DUF4192"/>
    <property type="match status" value="1"/>
</dbReference>
<proteinExistence type="predicted"/>
<protein>
    <submittedName>
        <fullName evidence="1">Uncharacterized protein</fullName>
    </submittedName>
</protein>
<dbReference type="InterPro" id="IPR025447">
    <property type="entry name" value="DUF4192"/>
</dbReference>
<evidence type="ECO:0000313" key="2">
    <source>
        <dbReference type="Proteomes" id="UP000002247"/>
    </source>
</evidence>
<dbReference type="OrthoDB" id="3264463at2"/>
<dbReference type="AlphaFoldDB" id="D6ZEQ4"/>
<dbReference type="Proteomes" id="UP000002247">
    <property type="component" value="Chromosome"/>
</dbReference>
<sequence length="205" mass="21708">MTTTSNTADPGCFLAPPPGLLGPHCQGVVSARAEIGSREALRELLKPNLQNRARVVRAARRLKGREDVVAGAERHMLRLIRSSQSSATIGPVQAARFAEALRERGVRDRLISATVEAALASGAHDQGSGAHRLWLRLAPMLPDDSRAEAALLLALDSYARGKGAAARIALEVALAVNPAHELAQLLEACLFTGVRPDALGVLIQP</sequence>
<dbReference type="RefSeq" id="WP_013137884.1">
    <property type="nucleotide sequence ID" value="NC_014168.1"/>
</dbReference>